<evidence type="ECO:0000256" key="5">
    <source>
        <dbReference type="ARBA" id="ARBA00022946"/>
    </source>
</evidence>
<keyword evidence="8 9" id="KW-0472">Membrane</keyword>
<protein>
    <recommendedName>
        <fullName evidence="3 9">Mitochondrial import inner membrane translocase subunit Tim21</fullName>
    </recommendedName>
</protein>
<evidence type="ECO:0000313" key="10">
    <source>
        <dbReference type="EMBL" id="KAB5593044.1"/>
    </source>
</evidence>
<gene>
    <name evidence="10" type="ORF">CTheo_3509</name>
</gene>
<dbReference type="EMBL" id="SSOP01000047">
    <property type="protein sequence ID" value="KAB5593044.1"/>
    <property type="molecule type" value="Genomic_DNA"/>
</dbReference>
<evidence type="ECO:0000256" key="7">
    <source>
        <dbReference type="ARBA" id="ARBA00023128"/>
    </source>
</evidence>
<feature type="transmembrane region" description="Helical" evidence="9">
    <location>
        <begin position="102"/>
        <end position="121"/>
    </location>
</feature>
<dbReference type="InterPro" id="IPR013261">
    <property type="entry name" value="Tim21"/>
</dbReference>
<dbReference type="PANTHER" id="PTHR13032">
    <property type="entry name" value="MITOCHONDRIAL IMPORT INNER MEMBRANE TRANSLOCASE SUBUNIT TIM21"/>
    <property type="match status" value="1"/>
</dbReference>
<evidence type="ECO:0000256" key="9">
    <source>
        <dbReference type="RuleBase" id="RU367142"/>
    </source>
</evidence>
<keyword evidence="9" id="KW-0653">Protein transport</keyword>
<dbReference type="Pfam" id="PF08294">
    <property type="entry name" value="TIM21"/>
    <property type="match status" value="1"/>
</dbReference>
<accession>A0A5N5QMX9</accession>
<keyword evidence="11" id="KW-1185">Reference proteome</keyword>
<evidence type="ECO:0000256" key="3">
    <source>
        <dbReference type="ARBA" id="ARBA00020726"/>
    </source>
</evidence>
<evidence type="ECO:0000256" key="6">
    <source>
        <dbReference type="ARBA" id="ARBA00022989"/>
    </source>
</evidence>
<dbReference type="InterPro" id="IPR038552">
    <property type="entry name" value="Tim21_IMS_sf"/>
</dbReference>
<evidence type="ECO:0000256" key="8">
    <source>
        <dbReference type="ARBA" id="ARBA00023136"/>
    </source>
</evidence>
<comment type="similarity">
    <text evidence="2 9">Belongs to the TIM21 family.</text>
</comment>
<sequence length="357" mass="39267">MSLLVRISLGVRRGPLVSRSRVWKRRLGTHDRTRLTQSGSLLSQVEAEIAAKRAQGGTAENTSVGPFQLGISQESMSGPKLKPWKELSTGGKALRATARASNLTVILIGAGLSAVLVYALATELFAKNSPTVIYGESCDRIRSSRDLARYLIPPYKFHNNPPSSAASPPRHRNRHIASQVMVDGAGKEHLFLHFYMDSAAPSVTTASISSWFDSDWNFSYQEAAHWIKTRTTHALDSARKSFAYLTGTPLPPPPTPARTSSERTEIGKSKAEGAWSFAGMFSSLKGKTRGLGGEADSERGIHVTGEVHADLVKDENGIYQYRYLLVDIPSSRAYKHKRIFVERDPSVREGDALIMWE</sequence>
<proteinExistence type="inferred from homology"/>
<keyword evidence="4 9" id="KW-0812">Transmembrane</keyword>
<evidence type="ECO:0000256" key="4">
    <source>
        <dbReference type="ARBA" id="ARBA00022692"/>
    </source>
</evidence>
<keyword evidence="6 9" id="KW-1133">Transmembrane helix</keyword>
<dbReference type="GO" id="GO:0030150">
    <property type="term" value="P:protein import into mitochondrial matrix"/>
    <property type="evidence" value="ECO:0007669"/>
    <property type="project" value="UniProtKB-UniRule"/>
</dbReference>
<evidence type="ECO:0000256" key="2">
    <source>
        <dbReference type="ARBA" id="ARBA00010867"/>
    </source>
</evidence>
<comment type="function">
    <text evidence="9">Essential component of the TIM23 complex, a complex that mediates the translocation of transit peptide-containing proteins across the mitochondrial inner membrane.</text>
</comment>
<comment type="subcellular location">
    <subcellularLocation>
        <location evidence="9">Mitochondrion inner membrane</location>
        <topology evidence="9">Single-pass membrane protein</topology>
    </subcellularLocation>
    <subcellularLocation>
        <location evidence="1">Mitochondrion membrane</location>
        <topology evidence="1">Single-pass membrane protein</topology>
    </subcellularLocation>
</comment>
<comment type="caution">
    <text evidence="10">The sequence shown here is derived from an EMBL/GenBank/DDBJ whole genome shotgun (WGS) entry which is preliminary data.</text>
</comment>
<dbReference type="AlphaFoldDB" id="A0A5N5QMX9"/>
<keyword evidence="9" id="KW-0813">Transport</keyword>
<keyword evidence="9" id="KW-0999">Mitochondrion inner membrane</keyword>
<organism evidence="10 11">
    <name type="scientific">Ceratobasidium theobromae</name>
    <dbReference type="NCBI Taxonomy" id="1582974"/>
    <lineage>
        <taxon>Eukaryota</taxon>
        <taxon>Fungi</taxon>
        <taxon>Dikarya</taxon>
        <taxon>Basidiomycota</taxon>
        <taxon>Agaricomycotina</taxon>
        <taxon>Agaricomycetes</taxon>
        <taxon>Cantharellales</taxon>
        <taxon>Ceratobasidiaceae</taxon>
        <taxon>Ceratobasidium</taxon>
    </lineage>
</organism>
<dbReference type="Gene3D" id="3.10.450.320">
    <property type="entry name" value="Mitochondrial import inner membrane translocase subunit Tim21"/>
    <property type="match status" value="1"/>
</dbReference>
<name>A0A5N5QMX9_9AGAM</name>
<reference evidence="10 11" key="1">
    <citation type="journal article" date="2019" name="Fungal Biol. Biotechnol.">
        <title>Draft genome sequence of fastidious pathogen Ceratobasidium theobromae, which causes vascular-streak dieback in Theobroma cacao.</title>
        <authorList>
            <person name="Ali S.S."/>
            <person name="Asman A."/>
            <person name="Shao J."/>
            <person name="Firmansyah A.P."/>
            <person name="Susilo A.W."/>
            <person name="Rosmana A."/>
            <person name="McMahon P."/>
            <person name="Junaid M."/>
            <person name="Guest D."/>
            <person name="Kheng T.Y."/>
            <person name="Meinhardt L.W."/>
            <person name="Bailey B.A."/>
        </authorList>
    </citation>
    <scope>NUCLEOTIDE SEQUENCE [LARGE SCALE GENOMIC DNA]</scope>
    <source>
        <strain evidence="10 11">CT2</strain>
    </source>
</reference>
<dbReference type="OrthoDB" id="436405at2759"/>
<comment type="subunit">
    <text evidence="9">Component of the TIM23 complex.</text>
</comment>
<keyword evidence="7 9" id="KW-0496">Mitochondrion</keyword>
<dbReference type="Proteomes" id="UP000383932">
    <property type="component" value="Unassembled WGS sequence"/>
</dbReference>
<dbReference type="PANTHER" id="PTHR13032:SF6">
    <property type="entry name" value="MITOCHONDRIAL IMPORT INNER MEMBRANE TRANSLOCASE SUBUNIT TIM21"/>
    <property type="match status" value="1"/>
</dbReference>
<dbReference type="GO" id="GO:0005744">
    <property type="term" value="C:TIM23 mitochondrial import inner membrane translocase complex"/>
    <property type="evidence" value="ECO:0007669"/>
    <property type="project" value="UniProtKB-UniRule"/>
</dbReference>
<evidence type="ECO:0000256" key="1">
    <source>
        <dbReference type="ARBA" id="ARBA00004304"/>
    </source>
</evidence>
<evidence type="ECO:0000313" key="11">
    <source>
        <dbReference type="Proteomes" id="UP000383932"/>
    </source>
</evidence>
<keyword evidence="9" id="KW-0811">Translocation</keyword>
<keyword evidence="5" id="KW-0809">Transit peptide</keyword>